<evidence type="ECO:0000256" key="2">
    <source>
        <dbReference type="ARBA" id="ARBA00006801"/>
    </source>
</evidence>
<gene>
    <name evidence="9" type="ORF">Sjap_021589</name>
</gene>
<dbReference type="InterPro" id="IPR045109">
    <property type="entry name" value="LSDs-like"/>
</dbReference>
<dbReference type="PROSITE" id="PS50089">
    <property type="entry name" value="ZF_RING_2"/>
    <property type="match status" value="1"/>
</dbReference>
<dbReference type="GO" id="GO:0008270">
    <property type="term" value="F:zinc ion binding"/>
    <property type="evidence" value="ECO:0007669"/>
    <property type="project" value="UniProtKB-KW"/>
</dbReference>
<dbReference type="GO" id="GO:0032454">
    <property type="term" value="F:histone H3K9 demethylase activity"/>
    <property type="evidence" value="ECO:0007669"/>
    <property type="project" value="InterPro"/>
</dbReference>
<dbReference type="GO" id="GO:0003712">
    <property type="term" value="F:transcription coregulator activity"/>
    <property type="evidence" value="ECO:0007669"/>
    <property type="project" value="TreeGrafter"/>
</dbReference>
<dbReference type="GO" id="GO:0000118">
    <property type="term" value="C:histone deacetylase complex"/>
    <property type="evidence" value="ECO:0007669"/>
    <property type="project" value="TreeGrafter"/>
</dbReference>
<dbReference type="Gene3D" id="2.60.120.650">
    <property type="entry name" value="Cupin"/>
    <property type="match status" value="1"/>
</dbReference>
<evidence type="ECO:0000313" key="10">
    <source>
        <dbReference type="Proteomes" id="UP001417504"/>
    </source>
</evidence>
<evidence type="ECO:0000313" key="9">
    <source>
        <dbReference type="EMBL" id="KAK9096092.1"/>
    </source>
</evidence>
<evidence type="ECO:0000256" key="5">
    <source>
        <dbReference type="PROSITE-ProRule" id="PRU00175"/>
    </source>
</evidence>
<dbReference type="SMART" id="SM00558">
    <property type="entry name" value="JmjC"/>
    <property type="match status" value="1"/>
</dbReference>
<dbReference type="Pfam" id="PF02373">
    <property type="entry name" value="JmjC"/>
    <property type="match status" value="1"/>
</dbReference>
<sequence length="801" mass="91965">MAVWSFKRKRQSSGRIRVRLEEYEGDDDDESCSHGEELGSWTWTTKKKRRIRSRLSDNGGCWSDRGGFDCSNDRSDDSVKGFSGGIGKDDERCVSRPRCHQCSKKERESVVRCCNCGEMAYCSKCIKRWYPCMTEEDVAEACPFCRGNCNCNTCLSTVYSKVSPMNFSNSQRKQHAQFLIHSLVPFLRRINREQINEMEIEGRIKGISHRDLKLKEAPYSGERIYCNYCKTSIADLHRTCSNCSYELCLSCCREIREGKLVRVDKVVFHYPNRGYDYIHGGDHPAEPCDMENSVDQLKRSVSWKANGDIIPCAPKEMGGCGQKMLELKRILPQNWLISLQKKAESARSSEFTKVSDRVMDLGSEMKRKAASREDSSDNFLYCPSSRDIKEYEKAHFNMHWSNGEPVIVRNVYNQKSSLSWEPKVMVRALCENMNLQTSSNQSEVQAIDCLAGCEVKVTPEEFFEGYVEGRQFANLWPEMLKLKDWPPSAALEDILPRHSEDTINILPFQEYTNPKCGPLNLAVKLPESVMKPDMGPKTYIAYGIAEELGRGDSVTKLHCDISDAVNILVHAAEVKITKEQHSQIEKLKKQHQVQDKRELSNITSKYQDDEKHSKLSLNSERVGKVYEDPEEVTTFPGFASDEEANNETGCALWDIFRRQDVPKLTAYLRKHSKEFRHTYCCPVNKVAHPIHDQSFYLTMEHKRKLKEEFGVEPWTFEQKLGEAVFIPAGCPHQVRNLKSCTKVALDFVSPHNIEQCLQLTNEFRRLPKNHRAREDKLEIKKMIIHAVNHAVKELEELTASC</sequence>
<dbReference type="SUPFAM" id="SSF51197">
    <property type="entry name" value="Clavaminate synthase-like"/>
    <property type="match status" value="1"/>
</dbReference>
<evidence type="ECO:0000256" key="3">
    <source>
        <dbReference type="ARBA" id="ARBA00022723"/>
    </source>
</evidence>
<dbReference type="PANTHER" id="PTHR12549:SF37">
    <property type="entry name" value="LYSINE-SPECIFIC DEMETHYLASE JMJ26"/>
    <property type="match status" value="1"/>
</dbReference>
<dbReference type="InterPro" id="IPR001841">
    <property type="entry name" value="Znf_RING"/>
</dbReference>
<dbReference type="AlphaFoldDB" id="A0AAP0ESI8"/>
<evidence type="ECO:0000256" key="1">
    <source>
        <dbReference type="ARBA" id="ARBA00004123"/>
    </source>
</evidence>
<comment type="caution">
    <text evidence="9">The sequence shown here is derived from an EMBL/GenBank/DDBJ whole genome shotgun (WGS) entry which is preliminary data.</text>
</comment>
<keyword evidence="10" id="KW-1185">Reference proteome</keyword>
<accession>A0AAP0ESI8</accession>
<feature type="compositionally biased region" description="Basic and acidic residues" evidence="6">
    <location>
        <begin position="589"/>
        <end position="599"/>
    </location>
</feature>
<dbReference type="PANTHER" id="PTHR12549">
    <property type="entry name" value="JMJC DOMAIN-CONTAINING HISTONE DEMETHYLATION PROTEIN"/>
    <property type="match status" value="1"/>
</dbReference>
<protein>
    <recommendedName>
        <fullName evidence="11">Lysine-specific demethylase JMJ25-like</fullName>
    </recommendedName>
</protein>
<comment type="similarity">
    <text evidence="2">Belongs to the JARID1 histone demethylase family.</text>
</comment>
<reference evidence="9 10" key="1">
    <citation type="submission" date="2024-01" db="EMBL/GenBank/DDBJ databases">
        <title>Genome assemblies of Stephania.</title>
        <authorList>
            <person name="Yang L."/>
        </authorList>
    </citation>
    <scope>NUCLEOTIDE SEQUENCE [LARGE SCALE GENOMIC DNA]</scope>
    <source>
        <strain evidence="9">QJT</strain>
        <tissue evidence="9">Leaf</tissue>
    </source>
</reference>
<keyword evidence="5" id="KW-0863">Zinc-finger</keyword>
<evidence type="ECO:0000256" key="4">
    <source>
        <dbReference type="ARBA" id="ARBA00023242"/>
    </source>
</evidence>
<dbReference type="EMBL" id="JBBNAE010000009">
    <property type="protein sequence ID" value="KAK9096092.1"/>
    <property type="molecule type" value="Genomic_DNA"/>
</dbReference>
<feature type="region of interest" description="Disordered" evidence="6">
    <location>
        <begin position="589"/>
        <end position="614"/>
    </location>
</feature>
<dbReference type="InterPro" id="IPR003347">
    <property type="entry name" value="JmjC_dom"/>
</dbReference>
<comment type="subcellular location">
    <subcellularLocation>
        <location evidence="1">Nucleus</location>
    </subcellularLocation>
</comment>
<proteinExistence type="inferred from homology"/>
<keyword evidence="4" id="KW-0539">Nucleus</keyword>
<dbReference type="GO" id="GO:0000785">
    <property type="term" value="C:chromatin"/>
    <property type="evidence" value="ECO:0007669"/>
    <property type="project" value="TreeGrafter"/>
</dbReference>
<dbReference type="PROSITE" id="PS51184">
    <property type="entry name" value="JMJC"/>
    <property type="match status" value="1"/>
</dbReference>
<evidence type="ECO:0000256" key="6">
    <source>
        <dbReference type="SAM" id="MobiDB-lite"/>
    </source>
</evidence>
<dbReference type="Proteomes" id="UP001417504">
    <property type="component" value="Unassembled WGS sequence"/>
</dbReference>
<evidence type="ECO:0000259" key="7">
    <source>
        <dbReference type="PROSITE" id="PS50089"/>
    </source>
</evidence>
<evidence type="ECO:0008006" key="11">
    <source>
        <dbReference type="Google" id="ProtNLM"/>
    </source>
</evidence>
<dbReference type="GO" id="GO:0031490">
    <property type="term" value="F:chromatin DNA binding"/>
    <property type="evidence" value="ECO:0007669"/>
    <property type="project" value="TreeGrafter"/>
</dbReference>
<evidence type="ECO:0000259" key="8">
    <source>
        <dbReference type="PROSITE" id="PS51184"/>
    </source>
</evidence>
<dbReference type="GO" id="GO:0006357">
    <property type="term" value="P:regulation of transcription by RNA polymerase II"/>
    <property type="evidence" value="ECO:0007669"/>
    <property type="project" value="TreeGrafter"/>
</dbReference>
<feature type="domain" description="RING-type" evidence="7">
    <location>
        <begin position="99"/>
        <end position="146"/>
    </location>
</feature>
<name>A0AAP0ESI8_9MAGN</name>
<feature type="domain" description="JmjC" evidence="8">
    <location>
        <begin position="514"/>
        <end position="764"/>
    </location>
</feature>
<keyword evidence="5" id="KW-0862">Zinc</keyword>
<organism evidence="9 10">
    <name type="scientific">Stephania japonica</name>
    <dbReference type="NCBI Taxonomy" id="461633"/>
    <lineage>
        <taxon>Eukaryota</taxon>
        <taxon>Viridiplantae</taxon>
        <taxon>Streptophyta</taxon>
        <taxon>Embryophyta</taxon>
        <taxon>Tracheophyta</taxon>
        <taxon>Spermatophyta</taxon>
        <taxon>Magnoliopsida</taxon>
        <taxon>Ranunculales</taxon>
        <taxon>Menispermaceae</taxon>
        <taxon>Menispermoideae</taxon>
        <taxon>Cissampelideae</taxon>
        <taxon>Stephania</taxon>
    </lineage>
</organism>
<keyword evidence="3" id="KW-0479">Metal-binding</keyword>